<dbReference type="Proteomes" id="UP000270296">
    <property type="component" value="Unassembled WGS sequence"/>
</dbReference>
<reference evidence="3" key="1">
    <citation type="submission" date="2016-06" db="UniProtKB">
        <authorList>
            <consortium name="WormBaseParasite"/>
        </authorList>
    </citation>
    <scope>IDENTIFICATION</scope>
</reference>
<organism evidence="3">
    <name type="scientific">Soboliphyme baturini</name>
    <dbReference type="NCBI Taxonomy" id="241478"/>
    <lineage>
        <taxon>Eukaryota</taxon>
        <taxon>Metazoa</taxon>
        <taxon>Ecdysozoa</taxon>
        <taxon>Nematoda</taxon>
        <taxon>Enoplea</taxon>
        <taxon>Dorylaimia</taxon>
        <taxon>Dioctophymatida</taxon>
        <taxon>Dioctophymatoidea</taxon>
        <taxon>Soboliphymatidae</taxon>
        <taxon>Soboliphyme</taxon>
    </lineage>
</organism>
<evidence type="ECO:0000313" key="1">
    <source>
        <dbReference type="EMBL" id="VDP05575.1"/>
    </source>
</evidence>
<protein>
    <submittedName>
        <fullName evidence="3">Pecanex-like protein</fullName>
    </submittedName>
</protein>
<sequence>MQFLTWIRCYSVEVDLCTGDRCVVKVAEDTQSQESSFIEVYVEHTATVTQWVHNPEEAEQDATVLTAGGEMWCDRLFANYDHGGKQVGLCRATYYMIVLATADFTCAY</sequence>
<proteinExistence type="predicted"/>
<dbReference type="AlphaFoldDB" id="A0A183IML2"/>
<evidence type="ECO:0000313" key="2">
    <source>
        <dbReference type="Proteomes" id="UP000270296"/>
    </source>
</evidence>
<keyword evidence="2" id="KW-1185">Reference proteome</keyword>
<name>A0A183IML2_9BILA</name>
<evidence type="ECO:0000313" key="3">
    <source>
        <dbReference type="WBParaSite" id="SBAD_0000505601-mRNA-1"/>
    </source>
</evidence>
<gene>
    <name evidence="1" type="ORF">SBAD_LOCUS4858</name>
</gene>
<dbReference type="EMBL" id="UZAM01008594">
    <property type="protein sequence ID" value="VDP05575.1"/>
    <property type="molecule type" value="Genomic_DNA"/>
</dbReference>
<dbReference type="WBParaSite" id="SBAD_0000505601-mRNA-1">
    <property type="protein sequence ID" value="SBAD_0000505601-mRNA-1"/>
    <property type="gene ID" value="SBAD_0000505601"/>
</dbReference>
<reference evidence="1 2" key="2">
    <citation type="submission" date="2018-11" db="EMBL/GenBank/DDBJ databases">
        <authorList>
            <consortium name="Pathogen Informatics"/>
        </authorList>
    </citation>
    <scope>NUCLEOTIDE SEQUENCE [LARGE SCALE GENOMIC DNA]</scope>
</reference>
<accession>A0A183IML2</accession>